<dbReference type="Gene3D" id="3.30.700.10">
    <property type="entry name" value="Glycoprotein, Type 4 Pilin"/>
    <property type="match status" value="1"/>
</dbReference>
<protein>
    <recommendedName>
        <fullName evidence="4">Prepilin-type N-terminal cleavage/methylation domain-containing protein</fullName>
    </recommendedName>
</protein>
<feature type="transmembrane region" description="Helical" evidence="1">
    <location>
        <begin position="48"/>
        <end position="70"/>
    </location>
</feature>
<dbReference type="SUPFAM" id="SSF54523">
    <property type="entry name" value="Pili subunits"/>
    <property type="match status" value="1"/>
</dbReference>
<dbReference type="Proteomes" id="UP000326169">
    <property type="component" value="Unassembled WGS sequence"/>
</dbReference>
<evidence type="ECO:0000256" key="1">
    <source>
        <dbReference type="SAM" id="Phobius"/>
    </source>
</evidence>
<accession>A0A5M3T361</accession>
<dbReference type="GeneID" id="301681330"/>
<comment type="caution">
    <text evidence="2">The sequence shown here is derived from an EMBL/GenBank/DDBJ whole genome shotgun (WGS) entry which is preliminary data.</text>
</comment>
<organism evidence="2 3">
    <name type="scientific">Limnospira platensis NIES-46</name>
    <dbReference type="NCBI Taxonomy" id="1236695"/>
    <lineage>
        <taxon>Bacteria</taxon>
        <taxon>Bacillati</taxon>
        <taxon>Cyanobacteriota</taxon>
        <taxon>Cyanophyceae</taxon>
        <taxon>Oscillatoriophycideae</taxon>
        <taxon>Oscillatoriales</taxon>
        <taxon>Sirenicapillariaceae</taxon>
        <taxon>Limnospira</taxon>
    </lineage>
</organism>
<sequence>MENKLIKHLLLVQKQAVNLVPEKPVSSDFQGAKSPKPHTESGFSLLEVLVVMVIISIIGGIAVPTWLGFVNNQKLQTSIRRLNWAIHSTKSEAILSSTSWQASIREYGGQVQVAVHPAKTPPGQLPEGSWTNLEPGIEIHNREKNSRGKYETTLRKVDPDTNQVRNAGTVYRVLFNHQGCPVYNPSNFCAQTSLAAKGRIALHHPEVPGQKRCIIISTLIGATRIGQQQQRPDQNGYYCH</sequence>
<dbReference type="RefSeq" id="WP_006618118.1">
    <property type="nucleotide sequence ID" value="NZ_BIMW01000010.1"/>
</dbReference>
<evidence type="ECO:0008006" key="4">
    <source>
        <dbReference type="Google" id="ProtNLM"/>
    </source>
</evidence>
<evidence type="ECO:0000313" key="2">
    <source>
        <dbReference type="EMBL" id="GCE92320.1"/>
    </source>
</evidence>
<keyword evidence="3" id="KW-1185">Reference proteome</keyword>
<keyword evidence="1" id="KW-0472">Membrane</keyword>
<gene>
    <name evidence="2" type="ORF">NIES46_03590</name>
</gene>
<keyword evidence="1" id="KW-0812">Transmembrane</keyword>
<dbReference type="NCBIfam" id="TIGR02532">
    <property type="entry name" value="IV_pilin_GFxxxE"/>
    <property type="match status" value="1"/>
</dbReference>
<dbReference type="PROSITE" id="PS00409">
    <property type="entry name" value="PROKAR_NTER_METHYL"/>
    <property type="match status" value="1"/>
</dbReference>
<dbReference type="EMBL" id="BIMW01000010">
    <property type="protein sequence ID" value="GCE92320.1"/>
    <property type="molecule type" value="Genomic_DNA"/>
</dbReference>
<name>A0A5M3T361_LIMPL</name>
<reference evidence="2 3" key="1">
    <citation type="journal article" date="2019" name="J Genomics">
        <title>The Draft Genome of a Hydrogen-producing Cyanobacterium, Arthrospira platensis NIES-46.</title>
        <authorList>
            <person name="Suzuki S."/>
            <person name="Yamaguchi H."/>
            <person name="Kawachi M."/>
        </authorList>
    </citation>
    <scope>NUCLEOTIDE SEQUENCE [LARGE SCALE GENOMIC DNA]</scope>
    <source>
        <strain evidence="2 3">NIES-46</strain>
    </source>
</reference>
<keyword evidence="1" id="KW-1133">Transmembrane helix</keyword>
<proteinExistence type="predicted"/>
<dbReference type="Pfam" id="PF07963">
    <property type="entry name" value="N_methyl"/>
    <property type="match status" value="1"/>
</dbReference>
<evidence type="ECO:0000313" key="3">
    <source>
        <dbReference type="Proteomes" id="UP000326169"/>
    </source>
</evidence>
<dbReference type="InterPro" id="IPR045584">
    <property type="entry name" value="Pilin-like"/>
</dbReference>
<dbReference type="InterPro" id="IPR012902">
    <property type="entry name" value="N_methyl_site"/>
</dbReference>